<accession>A0ABX8NRH4</accession>
<evidence type="ECO:0000313" key="2">
    <source>
        <dbReference type="Proteomes" id="UP000824010"/>
    </source>
</evidence>
<dbReference type="EMBL" id="CP077077">
    <property type="protein sequence ID" value="QXH58658.1"/>
    <property type="molecule type" value="Genomic_DNA"/>
</dbReference>
<gene>
    <name evidence="1" type="ORF">KSS90_10785</name>
</gene>
<protein>
    <submittedName>
        <fullName evidence="1">SRPBCC family protein</fullName>
    </submittedName>
</protein>
<reference evidence="1 2" key="1">
    <citation type="journal article" date="2021" name="Microorganisms">
        <title>The Ever-Expanding Pseudomonas Genus: Description of 43 New Species and Partition of the Pseudomonas putida Group.</title>
        <authorList>
            <person name="Girard L."/>
            <person name="Lood C."/>
            <person name="Hofte M."/>
            <person name="Vandamme P."/>
            <person name="Rokni-Zadeh H."/>
            <person name="van Noort V."/>
            <person name="Lavigne R."/>
            <person name="De Mot R."/>
        </authorList>
    </citation>
    <scope>NUCLEOTIDE SEQUENCE [LARGE SCALE GENOMIC DNA]</scope>
    <source>
        <strain evidence="1 2">COW77</strain>
    </source>
</reference>
<dbReference type="RefSeq" id="WP_217869362.1">
    <property type="nucleotide sequence ID" value="NZ_CP077077.1"/>
</dbReference>
<sequence length="194" mass="22096">MTRAEFKALARRERANVVSLHQRALRSDPAAVGALLAGFYAPDSPLWPHAAWPRDLCSGPMGEGCIGGHGATRYRLERYVPGEQALFRFIAPRGYRGVHGFRIQALEDGRTCLSHFTCLRLSRYHRLMWHLLVRWVHDALIGDLLDGAERHLCAGVRRQRRWKWRVHLIRHALGGARLLAEAAGLKRRNHHASH</sequence>
<proteinExistence type="predicted"/>
<keyword evidence="2" id="KW-1185">Reference proteome</keyword>
<dbReference type="Proteomes" id="UP000824010">
    <property type="component" value="Chromosome"/>
</dbReference>
<organism evidence="1 2">
    <name type="scientific">Pseudomonas maumuensis</name>
    <dbReference type="NCBI Taxonomy" id="2842354"/>
    <lineage>
        <taxon>Bacteria</taxon>
        <taxon>Pseudomonadati</taxon>
        <taxon>Pseudomonadota</taxon>
        <taxon>Gammaproteobacteria</taxon>
        <taxon>Pseudomonadales</taxon>
        <taxon>Pseudomonadaceae</taxon>
        <taxon>Pseudomonas</taxon>
    </lineage>
</organism>
<name>A0ABX8NRH4_9PSED</name>
<evidence type="ECO:0000313" key="1">
    <source>
        <dbReference type="EMBL" id="QXH58658.1"/>
    </source>
</evidence>